<feature type="non-terminal residue" evidence="1">
    <location>
        <position position="69"/>
    </location>
</feature>
<organism evidence="1 2">
    <name type="scientific">Candidatus Brocadia carolinensis</name>
    <dbReference type="NCBI Taxonomy" id="1004156"/>
    <lineage>
        <taxon>Bacteria</taxon>
        <taxon>Pseudomonadati</taxon>
        <taxon>Planctomycetota</taxon>
        <taxon>Candidatus Brocadiia</taxon>
        <taxon>Candidatus Brocadiales</taxon>
        <taxon>Candidatus Brocadiaceae</taxon>
        <taxon>Candidatus Brocadia</taxon>
    </lineage>
</organism>
<comment type="caution">
    <text evidence="1">The sequence shown here is derived from an EMBL/GenBank/DDBJ whole genome shotgun (WGS) entry which is preliminary data.</text>
</comment>
<proteinExistence type="predicted"/>
<gene>
    <name evidence="1" type="ORF">AYP45_14165</name>
</gene>
<sequence>MRISTKALFGGGKNKEETAKKRVKRYRGLARGLSEKIEASVLALYEWVLSGNQGEVCAVKIERLEYFHG</sequence>
<accession>A0A1V4AR18</accession>
<protein>
    <submittedName>
        <fullName evidence="1">Uncharacterized protein</fullName>
    </submittedName>
</protein>
<reference evidence="1 2" key="1">
    <citation type="journal article" date="2017" name="Water Res.">
        <title>Discovery and metagenomic analysis of an anammox bacterial enrichment related to Candidatus "Brocadia caroliniensis" in a full-scale glycerol-fed nitritation-denitritation separate centrate treatment process.</title>
        <authorList>
            <person name="Park H."/>
            <person name="Brotto A.C."/>
            <person name="van Loosdrecht M.C."/>
            <person name="Chandran K."/>
        </authorList>
    </citation>
    <scope>NUCLEOTIDE SEQUENCE [LARGE SCALE GENOMIC DNA]</scope>
    <source>
        <strain evidence="1">26THWARD</strain>
    </source>
</reference>
<dbReference type="EMBL" id="AYTS01000136">
    <property type="protein sequence ID" value="OOP55541.1"/>
    <property type="molecule type" value="Genomic_DNA"/>
</dbReference>
<name>A0A1V4AR18_9BACT</name>
<evidence type="ECO:0000313" key="1">
    <source>
        <dbReference type="EMBL" id="OOP55541.1"/>
    </source>
</evidence>
<dbReference type="AlphaFoldDB" id="A0A1V4AR18"/>
<evidence type="ECO:0000313" key="2">
    <source>
        <dbReference type="Proteomes" id="UP000189681"/>
    </source>
</evidence>
<dbReference type="Proteomes" id="UP000189681">
    <property type="component" value="Unassembled WGS sequence"/>
</dbReference>